<protein>
    <submittedName>
        <fullName evidence="1">Uncharacterized protein</fullName>
    </submittedName>
</protein>
<feature type="non-terminal residue" evidence="1">
    <location>
        <position position="93"/>
    </location>
</feature>
<evidence type="ECO:0000313" key="1">
    <source>
        <dbReference type="EMBL" id="SYV93070.1"/>
    </source>
</evidence>
<sequence length="93" mass="10560">MKSFVNDLNNSANPSLSKYQSICSTFLSSKFKLLNAQFLISSASKLETFSKLLRRKSTSNSFFEIPSLNFLKFELKLAISSLTFRNCSSTLDW</sequence>
<name>A0A3B0PAB7_MYCSY</name>
<accession>A0A3B0PAB7</accession>
<evidence type="ECO:0000313" key="2">
    <source>
        <dbReference type="Proteomes" id="UP000259328"/>
    </source>
</evidence>
<proteinExistence type="predicted"/>
<dbReference type="AlphaFoldDB" id="A0A3B0PAB7"/>
<dbReference type="Proteomes" id="UP000259328">
    <property type="component" value="Chromosome"/>
</dbReference>
<reference evidence="2" key="1">
    <citation type="submission" date="2018-06" db="EMBL/GenBank/DDBJ databases">
        <authorList>
            <consortium name="Pathogen Informatics"/>
        </authorList>
    </citation>
    <scope>NUCLEOTIDE SEQUENCE [LARGE SCALE GENOMIC DNA]</scope>
    <source>
        <strain evidence="2">NCTC10124</strain>
    </source>
</reference>
<gene>
    <name evidence="1" type="ORF">NCTC10124_00798</name>
</gene>
<organism evidence="1 2">
    <name type="scientific">Mycoplasmopsis synoviae</name>
    <name type="common">Mycoplasma synoviae</name>
    <dbReference type="NCBI Taxonomy" id="2109"/>
    <lineage>
        <taxon>Bacteria</taxon>
        <taxon>Bacillati</taxon>
        <taxon>Mycoplasmatota</taxon>
        <taxon>Mycoplasmoidales</taxon>
        <taxon>Metamycoplasmataceae</taxon>
        <taxon>Mycoplasmopsis</taxon>
    </lineage>
</organism>
<dbReference type="EMBL" id="LS991953">
    <property type="protein sequence ID" value="SYV93070.1"/>
    <property type="molecule type" value="Genomic_DNA"/>
</dbReference>